<gene>
    <name evidence="8" type="ORF">DJ019_11830</name>
</gene>
<evidence type="ECO:0000256" key="1">
    <source>
        <dbReference type="ARBA" id="ARBA00008857"/>
    </source>
</evidence>
<comment type="caution">
    <text evidence="8">The sequence shown here is derived from an EMBL/GenBank/DDBJ whole genome shotgun (WGS) entry which is preliminary data.</text>
</comment>
<sequence length="404" mass="45945">MSLSDAKLRTLKSESKPRKIADRDGLFVLVNPNGSRLWRLAYRFGGKQKLLALGAYPTVSLRDARKATEAARDLLAEGIDPSHERKVTKVKAKIAAGHTFEAVANDWFDARREGWVDSYSERLRARLDADLMPALGKRPIAEIEPVELLEAVRRIEARDAPEMARRVLQMASGIFRFGVATGRCRRDPAADLRGALRSPGAPKRRASLRPNELPEFMQRLAAYDGAAQTTLALQLVIHTFVRTSEVRFAVWSEFEDLDGDRPLWRIPAERMKMRRDHLVPLSPQVVRILRDIKETSGRSAFLFPAPTRSKVLSENTMIYALYRMGYHGRATVHGFRSTASTLLNEREFNRDWIEMQLAHCEGDVRSIYNAAEWLSGRREMMNWWSSHLERIASPQRRSGGLKVV</sequence>
<keyword evidence="2" id="KW-0229">DNA integration</keyword>
<comment type="similarity">
    <text evidence="1">Belongs to the 'phage' integrase family.</text>
</comment>
<dbReference type="Pfam" id="PF13356">
    <property type="entry name" value="Arm-DNA-bind_3"/>
    <property type="match status" value="1"/>
</dbReference>
<dbReference type="OrthoDB" id="9795573at2"/>
<dbReference type="GO" id="GO:0006310">
    <property type="term" value="P:DNA recombination"/>
    <property type="evidence" value="ECO:0007669"/>
    <property type="project" value="UniProtKB-KW"/>
</dbReference>
<evidence type="ECO:0000256" key="2">
    <source>
        <dbReference type="ARBA" id="ARBA00022908"/>
    </source>
</evidence>
<dbReference type="Gene3D" id="1.10.443.10">
    <property type="entry name" value="Intergrase catalytic core"/>
    <property type="match status" value="1"/>
</dbReference>
<dbReference type="GO" id="GO:0003677">
    <property type="term" value="F:DNA binding"/>
    <property type="evidence" value="ECO:0007669"/>
    <property type="project" value="UniProtKB-UniRule"/>
</dbReference>
<dbReference type="InterPro" id="IPR025166">
    <property type="entry name" value="Integrase_DNA_bind_dom"/>
</dbReference>
<proteinExistence type="inferred from homology"/>
<evidence type="ECO:0000256" key="4">
    <source>
        <dbReference type="ARBA" id="ARBA00023172"/>
    </source>
</evidence>
<dbReference type="Pfam" id="PF22022">
    <property type="entry name" value="Phage_int_M"/>
    <property type="match status" value="1"/>
</dbReference>
<evidence type="ECO:0000313" key="8">
    <source>
        <dbReference type="EMBL" id="RAK65637.1"/>
    </source>
</evidence>
<organism evidence="8 9">
    <name type="scientific">Phenylobacterium kunshanense</name>
    <dbReference type="NCBI Taxonomy" id="1445034"/>
    <lineage>
        <taxon>Bacteria</taxon>
        <taxon>Pseudomonadati</taxon>
        <taxon>Pseudomonadota</taxon>
        <taxon>Alphaproteobacteria</taxon>
        <taxon>Caulobacterales</taxon>
        <taxon>Caulobacteraceae</taxon>
        <taxon>Phenylobacterium</taxon>
    </lineage>
</organism>
<dbReference type="EMBL" id="QFYS01000004">
    <property type="protein sequence ID" value="RAK65637.1"/>
    <property type="molecule type" value="Genomic_DNA"/>
</dbReference>
<evidence type="ECO:0000256" key="3">
    <source>
        <dbReference type="ARBA" id="ARBA00023125"/>
    </source>
</evidence>
<dbReference type="InterPro" id="IPR002104">
    <property type="entry name" value="Integrase_catalytic"/>
</dbReference>
<feature type="domain" description="Core-binding (CB)" evidence="7">
    <location>
        <begin position="98"/>
        <end position="179"/>
    </location>
</feature>
<keyword evidence="4" id="KW-0233">DNA recombination</keyword>
<dbReference type="Gene3D" id="1.10.150.130">
    <property type="match status" value="1"/>
</dbReference>
<keyword evidence="3 5" id="KW-0238">DNA-binding</keyword>
<dbReference type="InterPro" id="IPR053876">
    <property type="entry name" value="Phage_int_M"/>
</dbReference>
<dbReference type="PROSITE" id="PS51898">
    <property type="entry name" value="TYR_RECOMBINASE"/>
    <property type="match status" value="1"/>
</dbReference>
<dbReference type="SUPFAM" id="SSF56349">
    <property type="entry name" value="DNA breaking-rejoining enzymes"/>
    <property type="match status" value="1"/>
</dbReference>
<dbReference type="InterPro" id="IPR044068">
    <property type="entry name" value="CB"/>
</dbReference>
<feature type="domain" description="Tyr recombinase" evidence="6">
    <location>
        <begin position="203"/>
        <end position="381"/>
    </location>
</feature>
<name>A0A328BF91_9CAUL</name>
<reference evidence="8 9" key="1">
    <citation type="submission" date="2018-05" db="EMBL/GenBank/DDBJ databases">
        <authorList>
            <person name="Lanie J.A."/>
            <person name="Ng W.-L."/>
            <person name="Kazmierczak K.M."/>
            <person name="Andrzejewski T.M."/>
            <person name="Davidsen T.M."/>
            <person name="Wayne K.J."/>
            <person name="Tettelin H."/>
            <person name="Glass J.I."/>
            <person name="Rusch D."/>
            <person name="Podicherti R."/>
            <person name="Tsui H.-C.T."/>
            <person name="Winkler M.E."/>
        </authorList>
    </citation>
    <scope>NUCLEOTIDE SEQUENCE [LARGE SCALE GENOMIC DNA]</scope>
    <source>
        <strain evidence="8 9">BUT-10</strain>
    </source>
</reference>
<dbReference type="CDD" id="cd00801">
    <property type="entry name" value="INT_P4_C"/>
    <property type="match status" value="1"/>
</dbReference>
<dbReference type="Proteomes" id="UP000249524">
    <property type="component" value="Unassembled WGS sequence"/>
</dbReference>
<keyword evidence="9" id="KW-1185">Reference proteome</keyword>
<dbReference type="InterPro" id="IPR013762">
    <property type="entry name" value="Integrase-like_cat_sf"/>
</dbReference>
<dbReference type="PROSITE" id="PS51900">
    <property type="entry name" value="CB"/>
    <property type="match status" value="1"/>
</dbReference>
<dbReference type="PANTHER" id="PTHR30629">
    <property type="entry name" value="PROPHAGE INTEGRASE"/>
    <property type="match status" value="1"/>
</dbReference>
<evidence type="ECO:0000259" key="6">
    <source>
        <dbReference type="PROSITE" id="PS51898"/>
    </source>
</evidence>
<dbReference type="InterPro" id="IPR010998">
    <property type="entry name" value="Integrase_recombinase_N"/>
</dbReference>
<evidence type="ECO:0000256" key="5">
    <source>
        <dbReference type="PROSITE-ProRule" id="PRU01248"/>
    </source>
</evidence>
<accession>A0A328BF91</accession>
<dbReference type="PANTHER" id="PTHR30629:SF2">
    <property type="entry name" value="PROPHAGE INTEGRASE INTS-RELATED"/>
    <property type="match status" value="1"/>
</dbReference>
<dbReference type="InterPro" id="IPR050808">
    <property type="entry name" value="Phage_Integrase"/>
</dbReference>
<dbReference type="Gene3D" id="3.30.160.390">
    <property type="entry name" value="Integrase, DNA-binding domain"/>
    <property type="match status" value="1"/>
</dbReference>
<dbReference type="InterPro" id="IPR038488">
    <property type="entry name" value="Integrase_DNA-bd_sf"/>
</dbReference>
<evidence type="ECO:0000259" key="7">
    <source>
        <dbReference type="PROSITE" id="PS51900"/>
    </source>
</evidence>
<dbReference type="InterPro" id="IPR011010">
    <property type="entry name" value="DNA_brk_join_enz"/>
</dbReference>
<dbReference type="AlphaFoldDB" id="A0A328BF91"/>
<evidence type="ECO:0000313" key="9">
    <source>
        <dbReference type="Proteomes" id="UP000249524"/>
    </source>
</evidence>
<protein>
    <submittedName>
        <fullName evidence="8">Integrase</fullName>
    </submittedName>
</protein>
<dbReference type="GO" id="GO:0015074">
    <property type="term" value="P:DNA integration"/>
    <property type="evidence" value="ECO:0007669"/>
    <property type="project" value="UniProtKB-KW"/>
</dbReference>
<dbReference type="Pfam" id="PF00589">
    <property type="entry name" value="Phage_integrase"/>
    <property type="match status" value="1"/>
</dbReference>